<evidence type="ECO:0000256" key="1">
    <source>
        <dbReference type="ARBA" id="ARBA00010688"/>
    </source>
</evidence>
<dbReference type="InterPro" id="IPR029056">
    <property type="entry name" value="Ribokinase-like"/>
</dbReference>
<dbReference type="GO" id="GO:0016301">
    <property type="term" value="F:kinase activity"/>
    <property type="evidence" value="ECO:0007669"/>
    <property type="project" value="UniProtKB-KW"/>
</dbReference>
<keyword evidence="3" id="KW-0547">Nucleotide-binding</keyword>
<dbReference type="Pfam" id="PF00294">
    <property type="entry name" value="PfkB"/>
    <property type="match status" value="1"/>
</dbReference>
<evidence type="ECO:0000256" key="2">
    <source>
        <dbReference type="ARBA" id="ARBA00022679"/>
    </source>
</evidence>
<proteinExistence type="inferred from homology"/>
<feature type="domain" description="Carbohydrate kinase PfkB" evidence="6">
    <location>
        <begin position="2"/>
        <end position="301"/>
    </location>
</feature>
<dbReference type="CDD" id="cd01167">
    <property type="entry name" value="bac_FRK"/>
    <property type="match status" value="1"/>
</dbReference>
<protein>
    <submittedName>
        <fullName evidence="7">Carbohydrate kinase</fullName>
    </submittedName>
</protein>
<dbReference type="PANTHER" id="PTHR43085">
    <property type="entry name" value="HEXOKINASE FAMILY MEMBER"/>
    <property type="match status" value="1"/>
</dbReference>
<dbReference type="PANTHER" id="PTHR43085:SF1">
    <property type="entry name" value="PSEUDOURIDINE KINASE-RELATED"/>
    <property type="match status" value="1"/>
</dbReference>
<keyword evidence="5" id="KW-0067">ATP-binding</keyword>
<dbReference type="AlphaFoldDB" id="A0A838XNT2"/>
<evidence type="ECO:0000259" key="6">
    <source>
        <dbReference type="Pfam" id="PF00294"/>
    </source>
</evidence>
<dbReference type="Proteomes" id="UP000559404">
    <property type="component" value="Unassembled WGS sequence"/>
</dbReference>
<comment type="similarity">
    <text evidence="1">Belongs to the carbohydrate kinase PfkB family.</text>
</comment>
<dbReference type="RefSeq" id="WP_181758596.1">
    <property type="nucleotide sequence ID" value="NZ_BMCR01000002.1"/>
</dbReference>
<dbReference type="PROSITE" id="PS00584">
    <property type="entry name" value="PFKB_KINASES_2"/>
    <property type="match status" value="1"/>
</dbReference>
<sequence>MILVCGEALFDLFAEEDGDRLTLDARIGGSPVNVAIGLARLATPVSYFGALSGDLFGRRLRTTLAAEGVRLDHVLATDAPTTLSIVGLSAAGSPEYTFHGEGAADRQVRPADLPDLPPEIACIHIGSFAMLVPPVGDSLAALVAREHGRRMIAYDPNIRPTVVADLAAWRARLGALLPHVDLLKISGEDLATLYPDRDAATLAAAWLARGPSLVVVTHGAEGAEAFTGKAHVAIPGHPVAVVDSVGAGDSFQAAMLARLGERGQLSAEALARLDAEDLGDLLHFAASAAALTCTRRGADLPRRAELASACHSAPFPSPQNRGP</sequence>
<dbReference type="Gene3D" id="3.40.1190.20">
    <property type="match status" value="1"/>
</dbReference>
<reference evidence="7 8" key="2">
    <citation type="submission" date="2020-08" db="EMBL/GenBank/DDBJ databases">
        <title>Stappia taiwanensis sp. nov., isolated from a coastal thermal spring.</title>
        <authorList>
            <person name="Kampfer P."/>
        </authorList>
    </citation>
    <scope>NUCLEOTIDE SEQUENCE [LARGE SCALE GENOMIC DNA]</scope>
    <source>
        <strain evidence="7 8">DSM 23284</strain>
    </source>
</reference>
<comment type="caution">
    <text evidence="7">The sequence shown here is derived from an EMBL/GenBank/DDBJ whole genome shotgun (WGS) entry which is preliminary data.</text>
</comment>
<accession>A0A838XNT2</accession>
<evidence type="ECO:0000256" key="5">
    <source>
        <dbReference type="ARBA" id="ARBA00022840"/>
    </source>
</evidence>
<keyword evidence="4 7" id="KW-0418">Kinase</keyword>
<name>A0A838XNT2_9HYPH</name>
<keyword evidence="2" id="KW-0808">Transferase</keyword>
<dbReference type="GO" id="GO:0005524">
    <property type="term" value="F:ATP binding"/>
    <property type="evidence" value="ECO:0007669"/>
    <property type="project" value="UniProtKB-KW"/>
</dbReference>
<keyword evidence="8" id="KW-1185">Reference proteome</keyword>
<dbReference type="InterPro" id="IPR002173">
    <property type="entry name" value="Carboh/pur_kinase_PfkB_CS"/>
</dbReference>
<dbReference type="InterPro" id="IPR050306">
    <property type="entry name" value="PfkB_Carbo_kinase"/>
</dbReference>
<dbReference type="SUPFAM" id="SSF53613">
    <property type="entry name" value="Ribokinase-like"/>
    <property type="match status" value="1"/>
</dbReference>
<organism evidence="7 8">
    <name type="scientific">Stappia taiwanensis</name>
    <dbReference type="NCBI Taxonomy" id="992267"/>
    <lineage>
        <taxon>Bacteria</taxon>
        <taxon>Pseudomonadati</taxon>
        <taxon>Pseudomonadota</taxon>
        <taxon>Alphaproteobacteria</taxon>
        <taxon>Hyphomicrobiales</taxon>
        <taxon>Stappiaceae</taxon>
        <taxon>Stappia</taxon>
    </lineage>
</organism>
<evidence type="ECO:0000256" key="3">
    <source>
        <dbReference type="ARBA" id="ARBA00022741"/>
    </source>
</evidence>
<evidence type="ECO:0000313" key="8">
    <source>
        <dbReference type="Proteomes" id="UP000559404"/>
    </source>
</evidence>
<dbReference type="InterPro" id="IPR011611">
    <property type="entry name" value="PfkB_dom"/>
</dbReference>
<gene>
    <name evidence="7" type="ORF">H1W37_01885</name>
</gene>
<reference evidence="7 8" key="1">
    <citation type="submission" date="2020-07" db="EMBL/GenBank/DDBJ databases">
        <authorList>
            <person name="Li M."/>
        </authorList>
    </citation>
    <scope>NUCLEOTIDE SEQUENCE [LARGE SCALE GENOMIC DNA]</scope>
    <source>
        <strain evidence="7 8">DSM 23284</strain>
    </source>
</reference>
<evidence type="ECO:0000313" key="7">
    <source>
        <dbReference type="EMBL" id="MBA4610388.1"/>
    </source>
</evidence>
<evidence type="ECO:0000256" key="4">
    <source>
        <dbReference type="ARBA" id="ARBA00022777"/>
    </source>
</evidence>
<dbReference type="EMBL" id="JACEON010000002">
    <property type="protein sequence ID" value="MBA4610388.1"/>
    <property type="molecule type" value="Genomic_DNA"/>
</dbReference>